<sequence length="176" mass="19764">MRKILSILFFFALSVTAQAQPAEALFNDLRSTNWEGSFHFDVFNWSPLGPHKAHTSQEYKIQISFLDELNAQGQIPYMFSKDVSKAKGFDSFVFENIDVQACPNEARLIEVKTEQAGAYSGVVHAPACKNGKRKIKDLTVQKIVRSGDDLRIVLADNAIGKAVTFQVIYNLHKVQK</sequence>
<dbReference type="RefSeq" id="WP_277578768.1">
    <property type="nucleotide sequence ID" value="NZ_JANRMI010000003.1"/>
</dbReference>
<evidence type="ECO:0000313" key="3">
    <source>
        <dbReference type="Proteomes" id="UP001152321"/>
    </source>
</evidence>
<gene>
    <name evidence="2" type="ORF">NWE73_13005</name>
</gene>
<keyword evidence="3" id="KW-1185">Reference proteome</keyword>
<dbReference type="Proteomes" id="UP001152321">
    <property type="component" value="Unassembled WGS sequence"/>
</dbReference>
<accession>A0ABT6DQ71</accession>
<evidence type="ECO:0000313" key="2">
    <source>
        <dbReference type="EMBL" id="MDG0817293.1"/>
    </source>
</evidence>
<evidence type="ECO:0000256" key="1">
    <source>
        <dbReference type="SAM" id="SignalP"/>
    </source>
</evidence>
<name>A0ABT6DQ71_9BACT</name>
<feature type="signal peptide" evidence="1">
    <location>
        <begin position="1"/>
        <end position="19"/>
    </location>
</feature>
<keyword evidence="1" id="KW-0732">Signal</keyword>
<reference evidence="2" key="1">
    <citation type="submission" date="2022-08" db="EMBL/GenBank/DDBJ databases">
        <title>Novel Bdellovibrio Species Isolated from Svalbard: Designation Bdellovibrio svalbardensis.</title>
        <authorList>
            <person name="Mitchell R.J."/>
            <person name="Choi S.Y."/>
        </authorList>
    </citation>
    <scope>NUCLEOTIDE SEQUENCE</scope>
    <source>
        <strain evidence="2">PAP01</strain>
    </source>
</reference>
<dbReference type="EMBL" id="JANRMI010000003">
    <property type="protein sequence ID" value="MDG0817293.1"/>
    <property type="molecule type" value="Genomic_DNA"/>
</dbReference>
<comment type="caution">
    <text evidence="2">The sequence shown here is derived from an EMBL/GenBank/DDBJ whole genome shotgun (WGS) entry which is preliminary data.</text>
</comment>
<organism evidence="2 3">
    <name type="scientific">Bdellovibrio svalbardensis</name>
    <dbReference type="NCBI Taxonomy" id="2972972"/>
    <lineage>
        <taxon>Bacteria</taxon>
        <taxon>Pseudomonadati</taxon>
        <taxon>Bdellovibrionota</taxon>
        <taxon>Bdellovibrionia</taxon>
        <taxon>Bdellovibrionales</taxon>
        <taxon>Pseudobdellovibrionaceae</taxon>
        <taxon>Bdellovibrio</taxon>
    </lineage>
</organism>
<protein>
    <submittedName>
        <fullName evidence="2">Uncharacterized protein</fullName>
    </submittedName>
</protein>
<feature type="chain" id="PRO_5046902171" evidence="1">
    <location>
        <begin position="20"/>
        <end position="176"/>
    </location>
</feature>
<proteinExistence type="predicted"/>